<accession>A0AAE8N1B0</accession>
<evidence type="ECO:0000256" key="6">
    <source>
        <dbReference type="SAM" id="MobiDB-lite"/>
    </source>
</evidence>
<dbReference type="GO" id="GO:0005634">
    <property type="term" value="C:nucleus"/>
    <property type="evidence" value="ECO:0007669"/>
    <property type="project" value="UniProtKB-SubCell"/>
</dbReference>
<dbReference type="CDD" id="cd12148">
    <property type="entry name" value="fungal_TF_MHR"/>
    <property type="match status" value="1"/>
</dbReference>
<comment type="caution">
    <text evidence="7">The sequence shown here is derived from an EMBL/GenBank/DDBJ whole genome shotgun (WGS) entry which is preliminary data.</text>
</comment>
<evidence type="ECO:0000256" key="5">
    <source>
        <dbReference type="ARBA" id="ARBA00023242"/>
    </source>
</evidence>
<evidence type="ECO:0000313" key="7">
    <source>
        <dbReference type="EMBL" id="SPO04556.1"/>
    </source>
</evidence>
<keyword evidence="3" id="KW-0238">DNA-binding</keyword>
<reference evidence="7" key="1">
    <citation type="submission" date="2018-03" db="EMBL/GenBank/DDBJ databases">
        <authorList>
            <person name="Guldener U."/>
        </authorList>
    </citation>
    <scope>NUCLEOTIDE SEQUENCE</scope>
</reference>
<gene>
    <name evidence="7" type="ORF">DNG_07241</name>
</gene>
<dbReference type="AlphaFoldDB" id="A0AAE8N1B0"/>
<dbReference type="InterPro" id="IPR051089">
    <property type="entry name" value="prtT"/>
</dbReference>
<evidence type="ECO:0000313" key="8">
    <source>
        <dbReference type="Proteomes" id="UP001187682"/>
    </source>
</evidence>
<evidence type="ECO:0000256" key="4">
    <source>
        <dbReference type="ARBA" id="ARBA00023163"/>
    </source>
</evidence>
<protein>
    <recommendedName>
        <fullName evidence="9">Transcription factor domain-containing protein</fullName>
    </recommendedName>
</protein>
<feature type="region of interest" description="Disordered" evidence="6">
    <location>
        <begin position="74"/>
        <end position="99"/>
    </location>
</feature>
<dbReference type="PANTHER" id="PTHR31845:SF10">
    <property type="entry name" value="ZN(II)2CYS6 TRANSCRIPTION FACTOR (EUROFUNG)"/>
    <property type="match status" value="1"/>
</dbReference>
<name>A0AAE8N1B0_9PEZI</name>
<dbReference type="GO" id="GO:0000976">
    <property type="term" value="F:transcription cis-regulatory region binding"/>
    <property type="evidence" value="ECO:0007669"/>
    <property type="project" value="TreeGrafter"/>
</dbReference>
<proteinExistence type="predicted"/>
<comment type="subcellular location">
    <subcellularLocation>
        <location evidence="1">Nucleus</location>
    </subcellularLocation>
</comment>
<organism evidence="7 8">
    <name type="scientific">Cephalotrichum gorgonifer</name>
    <dbReference type="NCBI Taxonomy" id="2041049"/>
    <lineage>
        <taxon>Eukaryota</taxon>
        <taxon>Fungi</taxon>
        <taxon>Dikarya</taxon>
        <taxon>Ascomycota</taxon>
        <taxon>Pezizomycotina</taxon>
        <taxon>Sordariomycetes</taxon>
        <taxon>Hypocreomycetidae</taxon>
        <taxon>Microascales</taxon>
        <taxon>Microascaceae</taxon>
        <taxon>Cephalotrichum</taxon>
    </lineage>
</organism>
<dbReference type="GO" id="GO:0000981">
    <property type="term" value="F:DNA-binding transcription factor activity, RNA polymerase II-specific"/>
    <property type="evidence" value="ECO:0007669"/>
    <property type="project" value="TreeGrafter"/>
</dbReference>
<keyword evidence="8" id="KW-1185">Reference proteome</keyword>
<keyword evidence="5" id="KW-0539">Nucleus</keyword>
<evidence type="ECO:0000256" key="2">
    <source>
        <dbReference type="ARBA" id="ARBA00023015"/>
    </source>
</evidence>
<keyword evidence="4" id="KW-0804">Transcription</keyword>
<dbReference type="PANTHER" id="PTHR31845">
    <property type="entry name" value="FINGER DOMAIN PROTEIN, PUTATIVE-RELATED"/>
    <property type="match status" value="1"/>
</dbReference>
<evidence type="ECO:0000256" key="3">
    <source>
        <dbReference type="ARBA" id="ARBA00023125"/>
    </source>
</evidence>
<dbReference type="EMBL" id="ONZQ02000010">
    <property type="protein sequence ID" value="SPO04556.1"/>
    <property type="molecule type" value="Genomic_DNA"/>
</dbReference>
<evidence type="ECO:0008006" key="9">
    <source>
        <dbReference type="Google" id="ProtNLM"/>
    </source>
</evidence>
<evidence type="ECO:0000256" key="1">
    <source>
        <dbReference type="ARBA" id="ARBA00004123"/>
    </source>
</evidence>
<dbReference type="Proteomes" id="UP001187682">
    <property type="component" value="Unassembled WGS sequence"/>
</dbReference>
<sequence>MLFLNLAVRLDRDSRDAEFTVSVWTDIYGLIQSESYHWKPYQRFVRPTRFIPPQEGWREKHGDTLRLESKVDSVTDASSGGNIPAPHFNSWTRGPAEETPSTSPVALAFLSRVPPESQRAFSILHLYQTEMAPMFPFVIIPPDMTPSDILAEKPLLYWAIMVVGCQDDVDEQLVLADLYREELSSKALVKGETTLGSLQSLLIYLAWNHNHVKVSSQIQLPLLLHLAFALVVILELNKEPRPRIKTELGGLRLLGLLPQSMPEKTLEERRTLLGVLWICSVLATTIKDVPGMRFDALTDHHCAALETAMQFSSDRYLIRLVRIQQLAETIRATLYDDAVVVTGPGMAAAIATAVSSFDNDVKRIGGMISADPTPEPLMRMSYHMLQIYLYKVALDSNIFPSTRTGTTPPPSSDRIVKRNQFLVSCLAAIEASTEIFLAMPPTLILSLPYYHWAQLGQAIVVLSRILTVRRECVDFGLIMSVSTFLDTTAKIKDKLDAVAASAATITPARRLPRVFDNLGIVLVEASRSITESLEDASGSFGSATRDVGDGALSEATMLLDGDIEAILFTLFTNEQL</sequence>
<keyword evidence="2" id="KW-0805">Transcription regulation</keyword>